<gene>
    <name evidence="4" type="ORF">ACFOZ4_07890</name>
</gene>
<dbReference type="RefSeq" id="WP_253763681.1">
    <property type="nucleotide sequence ID" value="NZ_JAMZDZ010000001.1"/>
</dbReference>
<evidence type="ECO:0000313" key="4">
    <source>
        <dbReference type="EMBL" id="MFC4130522.1"/>
    </source>
</evidence>
<dbReference type="Proteomes" id="UP001595816">
    <property type="component" value="Unassembled WGS sequence"/>
</dbReference>
<dbReference type="PANTHER" id="PTHR33371:SF19">
    <property type="entry name" value="MCE-FAMILY PROTEIN MCE4A"/>
    <property type="match status" value="1"/>
</dbReference>
<protein>
    <submittedName>
        <fullName evidence="4">MCE family protein</fullName>
    </submittedName>
</protein>
<feature type="domain" description="Mce/MlaD" evidence="2">
    <location>
        <begin position="35"/>
        <end position="109"/>
    </location>
</feature>
<dbReference type="InterPro" id="IPR052336">
    <property type="entry name" value="MlaD_Phospholipid_Transporter"/>
</dbReference>
<sequence length="429" mass="45656">MRLRLLGLGFVVLLVGSLTLSVLAYRKAFTPVDWVTLRTDHTGMQLATGAEVKLLGVQVGEVREITANGSSAELRLAIDPDQIARIPADVSARLLPKTLFGERYVELVPAGTGRSVGQSEGAGGRPAPTSGMTVPAREGGPALRAGAVIAQDRTSSAVELEQVLDRALPVLQAIKPDKLAATLGALAYALDGRGQRLGQDLANADEVLAGLNKQMPTIATDVRRLAQAVDGYNAALPDLLTILRNVTVTATTVADQKEQLAEFLADATDLADNTRIFLDRYDDRIIQLGRVSRPVLELLAAYAPEYPCFFQGLTALQPQLEEVFAGSRMHITLEVTRDNGKYVKGRDEPVYGARNGPQCHGLPNPKVPAPSTPIADGYDYGAGAPARQPLLRPIVAALTGTQPDQVSDLSLLLWGPLLNGQTVNLGVSQ</sequence>
<dbReference type="InterPro" id="IPR003399">
    <property type="entry name" value="Mce/MlaD"/>
</dbReference>
<reference evidence="5" key="1">
    <citation type="journal article" date="2019" name="Int. J. Syst. Evol. Microbiol.">
        <title>The Global Catalogue of Microorganisms (GCM) 10K type strain sequencing project: providing services to taxonomists for standard genome sequencing and annotation.</title>
        <authorList>
            <consortium name="The Broad Institute Genomics Platform"/>
            <consortium name="The Broad Institute Genome Sequencing Center for Infectious Disease"/>
            <person name="Wu L."/>
            <person name="Ma J."/>
        </authorList>
    </citation>
    <scope>NUCLEOTIDE SEQUENCE [LARGE SCALE GENOMIC DNA]</scope>
    <source>
        <strain evidence="5">CGMCC 4.7289</strain>
    </source>
</reference>
<keyword evidence="5" id="KW-1185">Reference proteome</keyword>
<comment type="caution">
    <text evidence="4">The sequence shown here is derived from an EMBL/GenBank/DDBJ whole genome shotgun (WGS) entry which is preliminary data.</text>
</comment>
<dbReference type="Pfam" id="PF11887">
    <property type="entry name" value="Mce4_CUP1"/>
    <property type="match status" value="1"/>
</dbReference>
<evidence type="ECO:0000259" key="3">
    <source>
        <dbReference type="Pfam" id="PF11887"/>
    </source>
</evidence>
<proteinExistence type="predicted"/>
<feature type="region of interest" description="Disordered" evidence="1">
    <location>
        <begin position="113"/>
        <end position="134"/>
    </location>
</feature>
<accession>A0ABV8LHV5</accession>
<feature type="domain" description="Mammalian cell entry C-terminal" evidence="3">
    <location>
        <begin position="142"/>
        <end position="357"/>
    </location>
</feature>
<name>A0ABV8LHV5_9ACTN</name>
<dbReference type="Pfam" id="PF02470">
    <property type="entry name" value="MlaD"/>
    <property type="match status" value="1"/>
</dbReference>
<organism evidence="4 5">
    <name type="scientific">Hamadaea flava</name>
    <dbReference type="NCBI Taxonomy" id="1742688"/>
    <lineage>
        <taxon>Bacteria</taxon>
        <taxon>Bacillati</taxon>
        <taxon>Actinomycetota</taxon>
        <taxon>Actinomycetes</taxon>
        <taxon>Micromonosporales</taxon>
        <taxon>Micromonosporaceae</taxon>
        <taxon>Hamadaea</taxon>
    </lineage>
</organism>
<dbReference type="EMBL" id="JBHSAY010000005">
    <property type="protein sequence ID" value="MFC4130522.1"/>
    <property type="molecule type" value="Genomic_DNA"/>
</dbReference>
<evidence type="ECO:0000313" key="5">
    <source>
        <dbReference type="Proteomes" id="UP001595816"/>
    </source>
</evidence>
<feature type="region of interest" description="Disordered" evidence="1">
    <location>
        <begin position="355"/>
        <end position="374"/>
    </location>
</feature>
<evidence type="ECO:0000259" key="2">
    <source>
        <dbReference type="Pfam" id="PF02470"/>
    </source>
</evidence>
<dbReference type="PANTHER" id="PTHR33371">
    <property type="entry name" value="INTERMEMBRANE PHOSPHOLIPID TRANSPORT SYSTEM BINDING PROTEIN MLAD-RELATED"/>
    <property type="match status" value="1"/>
</dbReference>
<evidence type="ECO:0000256" key="1">
    <source>
        <dbReference type="SAM" id="MobiDB-lite"/>
    </source>
</evidence>
<dbReference type="InterPro" id="IPR024516">
    <property type="entry name" value="Mce_C"/>
</dbReference>